<keyword evidence="3 6" id="KW-0812">Transmembrane</keyword>
<organism evidence="8 9">
    <name type="scientific">Actinokineospora globicatena</name>
    <dbReference type="NCBI Taxonomy" id="103729"/>
    <lineage>
        <taxon>Bacteria</taxon>
        <taxon>Bacillati</taxon>
        <taxon>Actinomycetota</taxon>
        <taxon>Actinomycetes</taxon>
        <taxon>Pseudonocardiales</taxon>
        <taxon>Pseudonocardiaceae</taxon>
        <taxon>Actinokineospora</taxon>
    </lineage>
</organism>
<dbReference type="InterPro" id="IPR020846">
    <property type="entry name" value="MFS_dom"/>
</dbReference>
<dbReference type="InterPro" id="IPR036259">
    <property type="entry name" value="MFS_trans_sf"/>
</dbReference>
<proteinExistence type="predicted"/>
<evidence type="ECO:0000256" key="1">
    <source>
        <dbReference type="ARBA" id="ARBA00004651"/>
    </source>
</evidence>
<evidence type="ECO:0000256" key="3">
    <source>
        <dbReference type="ARBA" id="ARBA00022692"/>
    </source>
</evidence>
<dbReference type="CDD" id="cd06173">
    <property type="entry name" value="MFS_MefA_like"/>
    <property type="match status" value="1"/>
</dbReference>
<evidence type="ECO:0000256" key="5">
    <source>
        <dbReference type="ARBA" id="ARBA00023136"/>
    </source>
</evidence>
<dbReference type="InterPro" id="IPR022324">
    <property type="entry name" value="Bacilysin_exporter_BacE_put"/>
</dbReference>
<dbReference type="PRINTS" id="PR01988">
    <property type="entry name" value="EXPORTERBACE"/>
</dbReference>
<keyword evidence="2" id="KW-1003">Cell membrane</keyword>
<feature type="transmembrane region" description="Helical" evidence="6">
    <location>
        <begin position="332"/>
        <end position="354"/>
    </location>
</feature>
<evidence type="ECO:0000313" key="8">
    <source>
        <dbReference type="EMBL" id="GLW95294.1"/>
    </source>
</evidence>
<feature type="transmembrane region" description="Helical" evidence="6">
    <location>
        <begin position="277"/>
        <end position="294"/>
    </location>
</feature>
<sequence>MVLGALRVRDFRLLWGGRLVSALGSWLLVVAVPAHVFAVTGSVVAAGFALAVEFLPPVVLGPVAGVVADRWDRRWVMVAADLVRAGAVVLLLAGDVGVVYLALFVESVGTVVFRPAAQALVPVVVGTGPELSGANGLNAVTDGVVRLLGPPLGGVLFVVAGFEWLVWVDFASYLVSAVAILRTTPRPTPAVGRRRVVPDLRAGVAFVAGNRAVRSLLVVSALFLGANSCLAAIVVPYGMTVLGGSAQTGVLMSALGIGFLAGGAVLPVVVDRIPTTSLLAVALGMTGGGFALLFSVGDLAVAVVAAVVIGLAGSVVLGTTQTVVQRVTPNPVLGRVSAALFTAEAIAAFAGAVVGPLFAQATSLTWAGWVAGGLTVLSGAVAASLGSLDQAMERSDPPG</sequence>
<feature type="transmembrane region" description="Helical" evidence="6">
    <location>
        <begin position="48"/>
        <end position="70"/>
    </location>
</feature>
<keyword evidence="9" id="KW-1185">Reference proteome</keyword>
<dbReference type="Gene3D" id="1.20.1250.20">
    <property type="entry name" value="MFS general substrate transporter like domains"/>
    <property type="match status" value="1"/>
</dbReference>
<gene>
    <name evidence="8" type="ORF">Aglo03_61100</name>
</gene>
<dbReference type="Proteomes" id="UP001165042">
    <property type="component" value="Unassembled WGS sequence"/>
</dbReference>
<evidence type="ECO:0000313" key="9">
    <source>
        <dbReference type="Proteomes" id="UP001165042"/>
    </source>
</evidence>
<feature type="domain" description="Major facilitator superfamily (MFS) profile" evidence="7">
    <location>
        <begin position="213"/>
        <end position="399"/>
    </location>
</feature>
<feature type="transmembrane region" description="Helical" evidence="6">
    <location>
        <begin position="216"/>
        <end position="238"/>
    </location>
</feature>
<dbReference type="AlphaFoldDB" id="A0A9W6QVC8"/>
<evidence type="ECO:0000259" key="7">
    <source>
        <dbReference type="PROSITE" id="PS50850"/>
    </source>
</evidence>
<dbReference type="GO" id="GO:0022857">
    <property type="term" value="F:transmembrane transporter activity"/>
    <property type="evidence" value="ECO:0007669"/>
    <property type="project" value="InterPro"/>
</dbReference>
<protein>
    <submittedName>
        <fullName evidence="8">MFS transporter</fullName>
    </submittedName>
</protein>
<dbReference type="SUPFAM" id="SSF103473">
    <property type="entry name" value="MFS general substrate transporter"/>
    <property type="match status" value="1"/>
</dbReference>
<dbReference type="GO" id="GO:0005886">
    <property type="term" value="C:plasma membrane"/>
    <property type="evidence" value="ECO:0007669"/>
    <property type="project" value="UniProtKB-SubCell"/>
</dbReference>
<dbReference type="InterPro" id="IPR011701">
    <property type="entry name" value="MFS"/>
</dbReference>
<dbReference type="PANTHER" id="PTHR23513:SF6">
    <property type="entry name" value="MAJOR FACILITATOR SUPERFAMILY ASSOCIATED DOMAIN-CONTAINING PROTEIN"/>
    <property type="match status" value="1"/>
</dbReference>
<feature type="transmembrane region" description="Helical" evidence="6">
    <location>
        <begin position="300"/>
        <end position="320"/>
    </location>
</feature>
<evidence type="ECO:0000256" key="4">
    <source>
        <dbReference type="ARBA" id="ARBA00022989"/>
    </source>
</evidence>
<dbReference type="EMBL" id="BSSD01000013">
    <property type="protein sequence ID" value="GLW95294.1"/>
    <property type="molecule type" value="Genomic_DNA"/>
</dbReference>
<accession>A0A9W6QVC8</accession>
<feature type="transmembrane region" description="Helical" evidence="6">
    <location>
        <begin position="366"/>
        <end position="385"/>
    </location>
</feature>
<comment type="subcellular location">
    <subcellularLocation>
        <location evidence="1">Cell membrane</location>
        <topology evidence="1">Multi-pass membrane protein</topology>
    </subcellularLocation>
</comment>
<evidence type="ECO:0000256" key="2">
    <source>
        <dbReference type="ARBA" id="ARBA00022475"/>
    </source>
</evidence>
<dbReference type="PROSITE" id="PS50850">
    <property type="entry name" value="MFS"/>
    <property type="match status" value="1"/>
</dbReference>
<keyword evidence="4 6" id="KW-1133">Transmembrane helix</keyword>
<keyword evidence="5 6" id="KW-0472">Membrane</keyword>
<dbReference type="Pfam" id="PF07690">
    <property type="entry name" value="MFS_1"/>
    <property type="match status" value="1"/>
</dbReference>
<feature type="transmembrane region" description="Helical" evidence="6">
    <location>
        <begin position="250"/>
        <end position="270"/>
    </location>
</feature>
<feature type="transmembrane region" description="Helical" evidence="6">
    <location>
        <begin position="82"/>
        <end position="105"/>
    </location>
</feature>
<reference evidence="8" key="1">
    <citation type="submission" date="2023-02" db="EMBL/GenBank/DDBJ databases">
        <title>Actinokineospora globicatena NBRC 15670.</title>
        <authorList>
            <person name="Ichikawa N."/>
            <person name="Sato H."/>
            <person name="Tonouchi N."/>
        </authorList>
    </citation>
    <scope>NUCLEOTIDE SEQUENCE</scope>
    <source>
        <strain evidence="8">NBRC 15670</strain>
    </source>
</reference>
<evidence type="ECO:0000256" key="6">
    <source>
        <dbReference type="SAM" id="Phobius"/>
    </source>
</evidence>
<dbReference type="PANTHER" id="PTHR23513">
    <property type="entry name" value="INTEGRAL MEMBRANE EFFLUX PROTEIN-RELATED"/>
    <property type="match status" value="1"/>
</dbReference>
<name>A0A9W6QVC8_9PSEU</name>
<feature type="transmembrane region" description="Helical" evidence="6">
    <location>
        <begin position="155"/>
        <end position="181"/>
    </location>
</feature>
<comment type="caution">
    <text evidence="8">The sequence shown here is derived from an EMBL/GenBank/DDBJ whole genome shotgun (WGS) entry which is preliminary data.</text>
</comment>